<dbReference type="SUPFAM" id="SSF48452">
    <property type="entry name" value="TPR-like"/>
    <property type="match status" value="1"/>
</dbReference>
<dbReference type="EMBL" id="JAUJEB010000002">
    <property type="protein sequence ID" value="MDN5213283.1"/>
    <property type="molecule type" value="Genomic_DNA"/>
</dbReference>
<dbReference type="Pfam" id="PF07980">
    <property type="entry name" value="SusD_RagB"/>
    <property type="match status" value="1"/>
</dbReference>
<name>A0ABT8L6B0_9BACT</name>
<comment type="similarity">
    <text evidence="2">Belongs to the SusD family.</text>
</comment>
<dbReference type="PROSITE" id="PS51257">
    <property type="entry name" value="PROKAR_LIPOPROTEIN"/>
    <property type="match status" value="1"/>
</dbReference>
<reference evidence="8" key="1">
    <citation type="submission" date="2023-06" db="EMBL/GenBank/DDBJ databases">
        <title>Genomic of Agaribacillus aureum.</title>
        <authorList>
            <person name="Wang G."/>
        </authorList>
    </citation>
    <scope>NUCLEOTIDE SEQUENCE</scope>
    <source>
        <strain evidence="8">BMA12</strain>
    </source>
</reference>
<accession>A0ABT8L6B0</accession>
<evidence type="ECO:0000256" key="1">
    <source>
        <dbReference type="ARBA" id="ARBA00004442"/>
    </source>
</evidence>
<proteinExistence type="inferred from homology"/>
<keyword evidence="5" id="KW-0998">Cell outer membrane</keyword>
<protein>
    <submittedName>
        <fullName evidence="8">RagB/SusD family nutrient uptake outer membrane protein</fullName>
    </submittedName>
</protein>
<evidence type="ECO:0000259" key="6">
    <source>
        <dbReference type="Pfam" id="PF07980"/>
    </source>
</evidence>
<evidence type="ECO:0000313" key="9">
    <source>
        <dbReference type="Proteomes" id="UP001172083"/>
    </source>
</evidence>
<feature type="domain" description="SusD-like N-terminal" evidence="7">
    <location>
        <begin position="97"/>
        <end position="214"/>
    </location>
</feature>
<evidence type="ECO:0000256" key="3">
    <source>
        <dbReference type="ARBA" id="ARBA00022729"/>
    </source>
</evidence>
<gene>
    <name evidence="8" type="ORF">QQ020_14535</name>
</gene>
<evidence type="ECO:0000259" key="7">
    <source>
        <dbReference type="Pfam" id="PF14322"/>
    </source>
</evidence>
<evidence type="ECO:0000256" key="5">
    <source>
        <dbReference type="ARBA" id="ARBA00023237"/>
    </source>
</evidence>
<feature type="domain" description="RagB/SusD" evidence="6">
    <location>
        <begin position="395"/>
        <end position="539"/>
    </location>
</feature>
<evidence type="ECO:0000256" key="4">
    <source>
        <dbReference type="ARBA" id="ARBA00023136"/>
    </source>
</evidence>
<dbReference type="RefSeq" id="WP_346758622.1">
    <property type="nucleotide sequence ID" value="NZ_JAUJEB010000002.1"/>
</dbReference>
<keyword evidence="9" id="KW-1185">Reference proteome</keyword>
<sequence>MKYLKYIMIVSVVAATLVACSDSYLDENPPHIIAGDNLYVDLAGFEAGLSGLYAQFRRERGGENLGSANDLMIDPAVTGVDNCYGNQRSGWNQVGNDFVGRNVTTEAHNRNFFEWIYETINAANTIIVRADNPDISWTEDDKNRVIAEARLIRAWAYRHATYMWGDVPLNLDESSGSGIKTDWDRTPIAEVRAQMEEDLLFAETHLPATSSNPGKAVSGVASHYLAELYLAMGDPTNARIKAEAVMNGPFELITERYGVRANEPGTPFTDMFLVGNSNKDQGNTEALWVMQHELETIGGGDNIMRRWHRNRSHSVKVDGVSGVIVFDEANGGRGLGRIGPTRFAMELYEPSDDRGGVFAWRTYEVLNNPSKIPDGWVLGDTVWFDWQGRDEIIKDTYWPSTRKWDYFNPADPAGSRNYNDQVYLRLAETYLLVAEAQLALGDAPGAAETINVLRRRANASEIGAGDVTIDFILDERSRELYSEEHRRYTLVRLGKWLERTQMHNKIGGPTAGEKDRLLPIPQSVIDANLTAPMQQNPGYTAE</sequence>
<dbReference type="Proteomes" id="UP001172083">
    <property type="component" value="Unassembled WGS sequence"/>
</dbReference>
<keyword evidence="3" id="KW-0732">Signal</keyword>
<organism evidence="8 9">
    <name type="scientific">Agaribacillus aureus</name>
    <dbReference type="NCBI Taxonomy" id="3051825"/>
    <lineage>
        <taxon>Bacteria</taxon>
        <taxon>Pseudomonadati</taxon>
        <taxon>Bacteroidota</taxon>
        <taxon>Cytophagia</taxon>
        <taxon>Cytophagales</taxon>
        <taxon>Splendidivirgaceae</taxon>
        <taxon>Agaribacillus</taxon>
    </lineage>
</organism>
<evidence type="ECO:0000256" key="2">
    <source>
        <dbReference type="ARBA" id="ARBA00006275"/>
    </source>
</evidence>
<comment type="caution">
    <text evidence="8">The sequence shown here is derived from an EMBL/GenBank/DDBJ whole genome shotgun (WGS) entry which is preliminary data.</text>
</comment>
<dbReference type="InterPro" id="IPR033985">
    <property type="entry name" value="SusD-like_N"/>
</dbReference>
<dbReference type="Pfam" id="PF14322">
    <property type="entry name" value="SusD-like_3"/>
    <property type="match status" value="1"/>
</dbReference>
<keyword evidence="4" id="KW-0472">Membrane</keyword>
<dbReference type="Gene3D" id="1.25.40.390">
    <property type="match status" value="1"/>
</dbReference>
<dbReference type="InterPro" id="IPR012944">
    <property type="entry name" value="SusD_RagB_dom"/>
</dbReference>
<comment type="subcellular location">
    <subcellularLocation>
        <location evidence="1">Cell outer membrane</location>
    </subcellularLocation>
</comment>
<evidence type="ECO:0000313" key="8">
    <source>
        <dbReference type="EMBL" id="MDN5213283.1"/>
    </source>
</evidence>
<dbReference type="InterPro" id="IPR011990">
    <property type="entry name" value="TPR-like_helical_dom_sf"/>
</dbReference>